<dbReference type="STRING" id="35525.A0A0P6DVQ5"/>
<dbReference type="EMBL" id="GDIQ01057492">
    <property type="protein sequence ID" value="JAN37245.1"/>
    <property type="molecule type" value="Transcribed_RNA"/>
</dbReference>
<dbReference type="GO" id="GO:0007267">
    <property type="term" value="P:cell-cell signaling"/>
    <property type="evidence" value="ECO:0007669"/>
    <property type="project" value="TreeGrafter"/>
</dbReference>
<dbReference type="EMBL" id="GDIQ01071595">
    <property type="protein sequence ID" value="JAN23142.1"/>
    <property type="molecule type" value="Transcribed_RNA"/>
</dbReference>
<keyword evidence="5" id="KW-1185">Reference proteome</keyword>
<gene>
    <name evidence="4" type="ORF">APZ42_010904</name>
</gene>
<reference evidence="4 5" key="2">
    <citation type="submission" date="2016-03" db="EMBL/GenBank/DDBJ databases">
        <title>EvidentialGene: Evidence-directed Construction of Genes on Genomes.</title>
        <authorList>
            <person name="Gilbert D.G."/>
            <person name="Choi J.-H."/>
            <person name="Mockaitis K."/>
            <person name="Colbourne J."/>
            <person name="Pfrender M."/>
        </authorList>
    </citation>
    <scope>NUCLEOTIDE SEQUENCE [LARGE SCALE GENOMIC DNA]</scope>
    <source>
        <strain evidence="4 5">Xinb3</strain>
        <tissue evidence="4">Complete organism</tissue>
    </source>
</reference>
<dbReference type="GO" id="GO:0005615">
    <property type="term" value="C:extracellular space"/>
    <property type="evidence" value="ECO:0007669"/>
    <property type="project" value="TreeGrafter"/>
</dbReference>
<evidence type="ECO:0000256" key="1">
    <source>
        <dbReference type="SAM" id="MobiDB-lite"/>
    </source>
</evidence>
<dbReference type="EMBL" id="LRGB01000005">
    <property type="protein sequence ID" value="KZS22021.1"/>
    <property type="molecule type" value="Genomic_DNA"/>
</dbReference>
<reference evidence="3" key="1">
    <citation type="submission" date="2015-10" db="EMBL/GenBank/DDBJ databases">
        <title>EvidentialGene: Evidence-directed Construction of Complete mRNA Transcriptomes without Genomes.</title>
        <authorList>
            <person name="Gilbert D.G."/>
        </authorList>
    </citation>
    <scope>NUCLEOTIDE SEQUENCE</scope>
</reference>
<name>A0A0P6DVQ5_9CRUS</name>
<dbReference type="Proteomes" id="UP000076858">
    <property type="component" value="Unassembled WGS sequence"/>
</dbReference>
<dbReference type="EMBL" id="GDIQ01068086">
    <property type="protein sequence ID" value="JAN26651.1"/>
    <property type="molecule type" value="Transcribed_RNA"/>
</dbReference>
<feature type="transmembrane region" description="Helical" evidence="2">
    <location>
        <begin position="68"/>
        <end position="92"/>
    </location>
</feature>
<dbReference type="InterPro" id="IPR024868">
    <property type="entry name" value="FJX1/FJ"/>
</dbReference>
<dbReference type="PANTHER" id="PTHR13147">
    <property type="entry name" value="FOUR-JOINTED BOX PROTEIN 1"/>
    <property type="match status" value="1"/>
</dbReference>
<keyword evidence="2" id="KW-0472">Membrane</keyword>
<organism evidence="3">
    <name type="scientific">Daphnia magna</name>
    <dbReference type="NCBI Taxonomy" id="35525"/>
    <lineage>
        <taxon>Eukaryota</taxon>
        <taxon>Metazoa</taxon>
        <taxon>Ecdysozoa</taxon>
        <taxon>Arthropoda</taxon>
        <taxon>Crustacea</taxon>
        <taxon>Branchiopoda</taxon>
        <taxon>Diplostraca</taxon>
        <taxon>Cladocera</taxon>
        <taxon>Anomopoda</taxon>
        <taxon>Daphniidae</taxon>
        <taxon>Daphnia</taxon>
    </lineage>
</organism>
<proteinExistence type="predicted"/>
<evidence type="ECO:0000313" key="3">
    <source>
        <dbReference type="EMBL" id="JAN23142.1"/>
    </source>
</evidence>
<feature type="region of interest" description="Disordered" evidence="1">
    <location>
        <begin position="155"/>
        <end position="175"/>
    </location>
</feature>
<keyword evidence="2" id="KW-1133">Transmembrane helix</keyword>
<dbReference type="PRINTS" id="PR02072">
    <property type="entry name" value="4JOINTEDBOX1"/>
</dbReference>
<dbReference type="PANTHER" id="PTHR13147:SF5">
    <property type="entry name" value="FOUR-JOINTED BOX PROTEIN 1"/>
    <property type="match status" value="1"/>
</dbReference>
<dbReference type="CDD" id="cd10468">
    <property type="entry name" value="Four-jointed-like_C"/>
    <property type="match status" value="1"/>
</dbReference>
<evidence type="ECO:0000313" key="5">
    <source>
        <dbReference type="Proteomes" id="UP000076858"/>
    </source>
</evidence>
<evidence type="ECO:0000313" key="4">
    <source>
        <dbReference type="EMBL" id="KZS22021.1"/>
    </source>
</evidence>
<dbReference type="AlphaFoldDB" id="A0A0P6DVQ5"/>
<keyword evidence="2" id="KW-0812">Transmembrane</keyword>
<protein>
    <submittedName>
        <fullName evidence="3 4">Four-jointed box protein</fullName>
    </submittedName>
</protein>
<evidence type="ECO:0000256" key="2">
    <source>
        <dbReference type="SAM" id="Phobius"/>
    </source>
</evidence>
<accession>A0A0P6DVQ5</accession>
<sequence length="523" mass="58924">MVGEHVLEAMLSLQYLTTSLRMRRTSSLFDMEPSLSVECVSRDPAVTAESGGLFGGQHTSGFHRASRWLCYLTTCLAFVLGVGVGVALPMIYASSGGNEINNTLLTSWPAEAKSPIIVHLPLNLTATNGSVATRPPAKSKWQLRKKEKQMLAAQRRMSLKSPSQPDGAASTEEEAATADVVSFVQPQTSWLATASEAPPHATILADAVKGIFWSRAVEDVLPTGFDEHNAKEWRDFSHQSPISRVEEGCGRMQNRLITFESGRQSCCRYRQNYDQIQGEIFSFYLSQLLGLRNLPPSSLGLVRPLDRQWINVQSSLSQAQWTDDRPVVYTQFLNDLEPAYIPVQFRGRDRHLNPSDVEHHKLEDKAGRDELITLAQWSDLLVLDYLTANLDRMVNNMYNMQWNPAMMDSPAHNLARDSRTGLLVFLDNESGLLHGYRLLDKYEVYHKSLLDSLCVFRRSTVDSLRQLQSNKNVGNLLRHMFETRDPSLLDFLPFLPEKSIKTLNYRIDQVLDQVAKCQSLYGS</sequence>
<dbReference type="OrthoDB" id="10055077at2759"/>